<evidence type="ECO:0000259" key="6">
    <source>
        <dbReference type="Pfam" id="PF00724"/>
    </source>
</evidence>
<organism evidence="7 8">
    <name type="scientific">Ligilactobacillus equi DSM 15833 = JCM 10991</name>
    <dbReference type="NCBI Taxonomy" id="1423740"/>
    <lineage>
        <taxon>Bacteria</taxon>
        <taxon>Bacillati</taxon>
        <taxon>Bacillota</taxon>
        <taxon>Bacilli</taxon>
        <taxon>Lactobacillales</taxon>
        <taxon>Lactobacillaceae</taxon>
        <taxon>Ligilactobacillus</taxon>
    </lineage>
</organism>
<keyword evidence="5" id="KW-0560">Oxidoreductase</keyword>
<dbReference type="AlphaFoldDB" id="A0A0R1TSB4"/>
<name>A0A0R1TSB4_9LACO</name>
<dbReference type="PATRIC" id="fig|1423740.3.peg.127"/>
<reference evidence="7 8" key="1">
    <citation type="journal article" date="2015" name="Genome Announc.">
        <title>Expanding the biotechnology potential of lactobacilli through comparative genomics of 213 strains and associated genera.</title>
        <authorList>
            <person name="Sun Z."/>
            <person name="Harris H.M."/>
            <person name="McCann A."/>
            <person name="Guo C."/>
            <person name="Argimon S."/>
            <person name="Zhang W."/>
            <person name="Yang X."/>
            <person name="Jeffery I.B."/>
            <person name="Cooney J.C."/>
            <person name="Kagawa T.F."/>
            <person name="Liu W."/>
            <person name="Song Y."/>
            <person name="Salvetti E."/>
            <person name="Wrobel A."/>
            <person name="Rasinkangas P."/>
            <person name="Parkhill J."/>
            <person name="Rea M.C."/>
            <person name="O'Sullivan O."/>
            <person name="Ritari J."/>
            <person name="Douillard F.P."/>
            <person name="Paul Ross R."/>
            <person name="Yang R."/>
            <person name="Briner A.E."/>
            <person name="Felis G.E."/>
            <person name="de Vos W.M."/>
            <person name="Barrangou R."/>
            <person name="Klaenhammer T.R."/>
            <person name="Caufield P.W."/>
            <person name="Cui Y."/>
            <person name="Zhang H."/>
            <person name="O'Toole P.W."/>
        </authorList>
    </citation>
    <scope>NUCLEOTIDE SEQUENCE [LARGE SCALE GENOMIC DNA]</scope>
    <source>
        <strain evidence="7 8">DSM 15833</strain>
    </source>
</reference>
<evidence type="ECO:0000256" key="1">
    <source>
        <dbReference type="ARBA" id="ARBA00001917"/>
    </source>
</evidence>
<dbReference type="SUPFAM" id="SSF51395">
    <property type="entry name" value="FMN-linked oxidoreductases"/>
    <property type="match status" value="1"/>
</dbReference>
<evidence type="ECO:0000313" key="8">
    <source>
        <dbReference type="Proteomes" id="UP000051048"/>
    </source>
</evidence>
<keyword evidence="2" id="KW-0285">Flavoprotein</keyword>
<dbReference type="PANTHER" id="PTHR43303:SF4">
    <property type="entry name" value="NADPH DEHYDROGENASE C23G7.10C-RELATED"/>
    <property type="match status" value="1"/>
</dbReference>
<evidence type="ECO:0000313" key="7">
    <source>
        <dbReference type="EMBL" id="KRL80091.1"/>
    </source>
</evidence>
<accession>A0A0R1TSB4</accession>
<sequence length="351" mass="38147">MEEIIMSKLLSPVQIAGLDLKNRVVMPPMCMYDVQAEDGLPTSFHHAHYGARAIGGVGLIIQEATAVTPEGRLTKNDLGLWNDAQGQALAKMVSELHQLGTKVGVQLCHAGRKAKDATQPLAPTALDYDDQGSFKTPKEMTLADIEEVKAAFVAAAKRAEAAGYDMLQLHGAHGYLINQFLEPMTNHRQDAYGGSLAARFRFLKEVVAEVKAAVSLPIWVRLSVSSYAQEGNSLADYQTIARWLEELGVACLDISTGGVLPLSPNFPIYGGYQANFSAKIKAAVEIPVTAVGLIKSPELAEYLLQNDQADLIEVGRELIAQPNWPAQAAKQLHDHDFSVYNHSYQRGIGQL</sequence>
<proteinExistence type="predicted"/>
<evidence type="ECO:0000256" key="5">
    <source>
        <dbReference type="ARBA" id="ARBA00023002"/>
    </source>
</evidence>
<dbReference type="Pfam" id="PF00724">
    <property type="entry name" value="Oxidored_FMN"/>
    <property type="match status" value="1"/>
</dbReference>
<dbReference type="InterPro" id="IPR001155">
    <property type="entry name" value="OxRdtase_FMN_N"/>
</dbReference>
<keyword evidence="4" id="KW-0521">NADP</keyword>
<dbReference type="PANTHER" id="PTHR43303">
    <property type="entry name" value="NADPH DEHYDROGENASE C23G7.10C-RELATED"/>
    <property type="match status" value="1"/>
</dbReference>
<dbReference type="STRING" id="1423740.FC36_GL000122"/>
<keyword evidence="3" id="KW-0288">FMN</keyword>
<dbReference type="GO" id="GO:0010181">
    <property type="term" value="F:FMN binding"/>
    <property type="evidence" value="ECO:0007669"/>
    <property type="project" value="InterPro"/>
</dbReference>
<comment type="cofactor">
    <cofactor evidence="1">
        <name>FMN</name>
        <dbReference type="ChEBI" id="CHEBI:58210"/>
    </cofactor>
</comment>
<evidence type="ECO:0000256" key="3">
    <source>
        <dbReference type="ARBA" id="ARBA00022643"/>
    </source>
</evidence>
<dbReference type="InterPro" id="IPR044152">
    <property type="entry name" value="YqjM-like"/>
</dbReference>
<gene>
    <name evidence="7" type="ORF">FC36_GL000122</name>
</gene>
<dbReference type="EMBL" id="AZFH01000069">
    <property type="protein sequence ID" value="KRL80091.1"/>
    <property type="molecule type" value="Genomic_DNA"/>
</dbReference>
<dbReference type="Gene3D" id="3.20.20.70">
    <property type="entry name" value="Aldolase class I"/>
    <property type="match status" value="1"/>
</dbReference>
<dbReference type="GO" id="GO:0003959">
    <property type="term" value="F:NADPH dehydrogenase activity"/>
    <property type="evidence" value="ECO:0007669"/>
    <property type="project" value="InterPro"/>
</dbReference>
<feature type="domain" description="NADH:flavin oxidoreductase/NADH oxidase N-terminal" evidence="6">
    <location>
        <begin position="8"/>
        <end position="334"/>
    </location>
</feature>
<dbReference type="InterPro" id="IPR013785">
    <property type="entry name" value="Aldolase_TIM"/>
</dbReference>
<dbReference type="GO" id="GO:0050661">
    <property type="term" value="F:NADP binding"/>
    <property type="evidence" value="ECO:0007669"/>
    <property type="project" value="InterPro"/>
</dbReference>
<dbReference type="Proteomes" id="UP000051048">
    <property type="component" value="Unassembled WGS sequence"/>
</dbReference>
<protein>
    <submittedName>
        <fullName evidence="7">NADPH dehydrogenase</fullName>
    </submittedName>
</protein>
<evidence type="ECO:0000256" key="4">
    <source>
        <dbReference type="ARBA" id="ARBA00022857"/>
    </source>
</evidence>
<evidence type="ECO:0000256" key="2">
    <source>
        <dbReference type="ARBA" id="ARBA00022630"/>
    </source>
</evidence>
<comment type="caution">
    <text evidence="7">The sequence shown here is derived from an EMBL/GenBank/DDBJ whole genome shotgun (WGS) entry which is preliminary data.</text>
</comment>